<gene>
    <name evidence="1" type="ORF">EYZ11_007816</name>
</gene>
<proteinExistence type="predicted"/>
<sequence>MVRHQGARQSLTPRIQRYPEDLQRDVEHFYRNHDGLEDVVDVKLLLKGARVAHDPNNLFLADLTGLERKILDEEDKSGLFNQTKELKVTILTTTCAAITQYENHQSIRVHL</sequence>
<accession>A0A4S3JC19</accession>
<dbReference type="AlphaFoldDB" id="A0A4S3JC19"/>
<dbReference type="EMBL" id="SOSA01000314">
    <property type="protein sequence ID" value="THC92709.1"/>
    <property type="molecule type" value="Genomic_DNA"/>
</dbReference>
<keyword evidence="2" id="KW-1185">Reference proteome</keyword>
<comment type="caution">
    <text evidence="1">The sequence shown here is derived from an EMBL/GenBank/DDBJ whole genome shotgun (WGS) entry which is preliminary data.</text>
</comment>
<reference evidence="1 2" key="1">
    <citation type="submission" date="2019-03" db="EMBL/GenBank/DDBJ databases">
        <title>The genome sequence of a newly discovered highly antifungal drug resistant Aspergillus species, Aspergillus tanneri NIH 1004.</title>
        <authorList>
            <person name="Mounaud S."/>
            <person name="Singh I."/>
            <person name="Joardar V."/>
            <person name="Pakala S."/>
            <person name="Pakala S."/>
            <person name="Venepally P."/>
            <person name="Hoover J."/>
            <person name="Nierman W."/>
            <person name="Chung J."/>
            <person name="Losada L."/>
        </authorList>
    </citation>
    <scope>NUCLEOTIDE SEQUENCE [LARGE SCALE GENOMIC DNA]</scope>
    <source>
        <strain evidence="1 2">NIH1004</strain>
    </source>
</reference>
<dbReference type="VEuPathDB" id="FungiDB:EYZ11_007816"/>
<evidence type="ECO:0000313" key="2">
    <source>
        <dbReference type="Proteomes" id="UP000308092"/>
    </source>
</evidence>
<dbReference type="Proteomes" id="UP000308092">
    <property type="component" value="Unassembled WGS sequence"/>
</dbReference>
<evidence type="ECO:0000313" key="1">
    <source>
        <dbReference type="EMBL" id="THC92709.1"/>
    </source>
</evidence>
<protein>
    <submittedName>
        <fullName evidence="1">Uncharacterized protein</fullName>
    </submittedName>
</protein>
<name>A0A4S3JC19_9EURO</name>
<organism evidence="1 2">
    <name type="scientific">Aspergillus tanneri</name>
    <dbReference type="NCBI Taxonomy" id="1220188"/>
    <lineage>
        <taxon>Eukaryota</taxon>
        <taxon>Fungi</taxon>
        <taxon>Dikarya</taxon>
        <taxon>Ascomycota</taxon>
        <taxon>Pezizomycotina</taxon>
        <taxon>Eurotiomycetes</taxon>
        <taxon>Eurotiomycetidae</taxon>
        <taxon>Eurotiales</taxon>
        <taxon>Aspergillaceae</taxon>
        <taxon>Aspergillus</taxon>
        <taxon>Aspergillus subgen. Circumdati</taxon>
    </lineage>
</organism>